<dbReference type="OrthoDB" id="2657532at2"/>
<dbReference type="AlphaFoldDB" id="A0A1G8RJS4"/>
<evidence type="ECO:0000313" key="1">
    <source>
        <dbReference type="EMBL" id="SDJ17247.1"/>
    </source>
</evidence>
<proteinExistence type="predicted"/>
<dbReference type="EMBL" id="FNEN01000018">
    <property type="protein sequence ID" value="SDJ17247.1"/>
    <property type="molecule type" value="Genomic_DNA"/>
</dbReference>
<keyword evidence="2" id="KW-1185">Reference proteome</keyword>
<dbReference type="RefSeq" id="WP_143018928.1">
    <property type="nucleotide sequence ID" value="NZ_FNEN01000018.1"/>
</dbReference>
<accession>A0A1G8RJS4</accession>
<organism evidence="1 2">
    <name type="scientific">Natribacillus halophilus</name>
    <dbReference type="NCBI Taxonomy" id="549003"/>
    <lineage>
        <taxon>Bacteria</taxon>
        <taxon>Bacillati</taxon>
        <taxon>Bacillota</taxon>
        <taxon>Bacilli</taxon>
        <taxon>Bacillales</taxon>
        <taxon>Bacillaceae</taxon>
        <taxon>Natribacillus</taxon>
    </lineage>
</organism>
<reference evidence="1 2" key="1">
    <citation type="submission" date="2016-10" db="EMBL/GenBank/DDBJ databases">
        <authorList>
            <person name="de Groot N.N."/>
        </authorList>
    </citation>
    <scope>NUCLEOTIDE SEQUENCE [LARGE SCALE GENOMIC DNA]</scope>
    <source>
        <strain evidence="1 2">DSM 21771</strain>
    </source>
</reference>
<dbReference type="Proteomes" id="UP000198853">
    <property type="component" value="Unassembled WGS sequence"/>
</dbReference>
<evidence type="ECO:0000313" key="2">
    <source>
        <dbReference type="Proteomes" id="UP000198853"/>
    </source>
</evidence>
<name>A0A1G8RJS4_9BACI</name>
<protein>
    <submittedName>
        <fullName evidence="1">Uncharacterized protein</fullName>
    </submittedName>
</protein>
<gene>
    <name evidence="1" type="ORF">SAMN04488123_11844</name>
</gene>
<sequence length="151" mass="17685">MLDLPQISQVSANLLEHARHKGVSELELQRAIQEENVSFLNEVSDELFSYDEVFTHAREQGEELERALLEGYNIKFITKDGLKTWLKQKFGFEEGRDYREEEGQIKGLVLDKDERQMLESSLAGNWTIETVDNDENQNEQRVILHLNVWFD</sequence>